<feature type="domain" description="C2H2-type" evidence="12">
    <location>
        <begin position="1"/>
        <end position="28"/>
    </location>
</feature>
<protein>
    <recommendedName>
        <fullName evidence="12">C2H2-type domain-containing protein</fullName>
    </recommendedName>
</protein>
<evidence type="ECO:0000256" key="6">
    <source>
        <dbReference type="ARBA" id="ARBA00022833"/>
    </source>
</evidence>
<dbReference type="Gene3D" id="3.30.160.60">
    <property type="entry name" value="Classic Zinc Finger"/>
    <property type="match status" value="3"/>
</dbReference>
<dbReference type="GO" id="GO:0000981">
    <property type="term" value="F:DNA-binding transcription factor activity, RNA polymerase II-specific"/>
    <property type="evidence" value="ECO:0007669"/>
    <property type="project" value="TreeGrafter"/>
</dbReference>
<organism evidence="14 15">
    <name type="scientific">Rhizoclosmatium globosum</name>
    <dbReference type="NCBI Taxonomy" id="329046"/>
    <lineage>
        <taxon>Eukaryota</taxon>
        <taxon>Fungi</taxon>
        <taxon>Fungi incertae sedis</taxon>
        <taxon>Chytridiomycota</taxon>
        <taxon>Chytridiomycota incertae sedis</taxon>
        <taxon>Chytridiomycetes</taxon>
        <taxon>Chytridiales</taxon>
        <taxon>Chytriomycetaceae</taxon>
        <taxon>Rhizoclosmatium</taxon>
    </lineage>
</organism>
<keyword evidence="3" id="KW-0479">Metal-binding</keyword>
<keyword evidence="15" id="KW-1185">Reference proteome</keyword>
<dbReference type="PANTHER" id="PTHR14003">
    <property type="entry name" value="TRANSCRIPTIONAL REPRESSOR PROTEIN YY"/>
    <property type="match status" value="1"/>
</dbReference>
<dbReference type="InterPro" id="IPR036236">
    <property type="entry name" value="Znf_C2H2_sf"/>
</dbReference>
<evidence type="ECO:0000256" key="10">
    <source>
        <dbReference type="ARBA" id="ARBA00023242"/>
    </source>
</evidence>
<dbReference type="Proteomes" id="UP000193642">
    <property type="component" value="Unassembled WGS sequence"/>
</dbReference>
<evidence type="ECO:0000256" key="8">
    <source>
        <dbReference type="ARBA" id="ARBA00023125"/>
    </source>
</evidence>
<reference evidence="14 15" key="1">
    <citation type="submission" date="2016-07" db="EMBL/GenBank/DDBJ databases">
        <title>Pervasive Adenine N6-methylation of Active Genes in Fungi.</title>
        <authorList>
            <consortium name="DOE Joint Genome Institute"/>
            <person name="Mondo S.J."/>
            <person name="Dannebaum R.O."/>
            <person name="Kuo R.C."/>
            <person name="Labutti K."/>
            <person name="Haridas S."/>
            <person name="Kuo A."/>
            <person name="Salamov A."/>
            <person name="Ahrendt S.R."/>
            <person name="Lipzen A."/>
            <person name="Sullivan W."/>
            <person name="Andreopoulos W.B."/>
            <person name="Clum A."/>
            <person name="Lindquist E."/>
            <person name="Daum C."/>
            <person name="Ramamoorthy G.K."/>
            <person name="Gryganskyi A."/>
            <person name="Culley D."/>
            <person name="Magnuson J.K."/>
            <person name="James T.Y."/>
            <person name="O'Malley M.A."/>
            <person name="Stajich J.E."/>
            <person name="Spatafora J.W."/>
            <person name="Visel A."/>
            <person name="Grigoriev I.V."/>
        </authorList>
    </citation>
    <scope>NUCLEOTIDE SEQUENCE [LARGE SCALE GENOMIC DNA]</scope>
    <source>
        <strain evidence="14 15">JEL800</strain>
    </source>
</reference>
<feature type="domain" description="C2H2-type" evidence="12">
    <location>
        <begin position="57"/>
        <end position="86"/>
    </location>
</feature>
<evidence type="ECO:0000313" key="15">
    <source>
        <dbReference type="Proteomes" id="UP000193642"/>
    </source>
</evidence>
<dbReference type="InterPro" id="IPR013087">
    <property type="entry name" value="Znf_C2H2_type"/>
</dbReference>
<evidence type="ECO:0000313" key="13">
    <source>
        <dbReference type="EMBL" id="ORY30306.1"/>
    </source>
</evidence>
<dbReference type="AlphaFoldDB" id="A0A1Y2CLM5"/>
<keyword evidence="9" id="KW-0804">Transcription</keyword>
<dbReference type="GO" id="GO:0000978">
    <property type="term" value="F:RNA polymerase II cis-regulatory region sequence-specific DNA binding"/>
    <property type="evidence" value="ECO:0007669"/>
    <property type="project" value="TreeGrafter"/>
</dbReference>
<evidence type="ECO:0000256" key="9">
    <source>
        <dbReference type="ARBA" id="ARBA00023163"/>
    </source>
</evidence>
<dbReference type="GO" id="GO:0005667">
    <property type="term" value="C:transcription regulator complex"/>
    <property type="evidence" value="ECO:0007669"/>
    <property type="project" value="TreeGrafter"/>
</dbReference>
<comment type="subcellular location">
    <subcellularLocation>
        <location evidence="1">Nucleus</location>
    </subcellularLocation>
</comment>
<dbReference type="PROSITE" id="PS00028">
    <property type="entry name" value="ZINC_FINGER_C2H2_1"/>
    <property type="match status" value="3"/>
</dbReference>
<dbReference type="Pfam" id="PF00096">
    <property type="entry name" value="zf-C2H2"/>
    <property type="match status" value="3"/>
</dbReference>
<feature type="domain" description="C2H2-type" evidence="12">
    <location>
        <begin position="29"/>
        <end position="56"/>
    </location>
</feature>
<dbReference type="EMBL" id="MCGO01000013">
    <property type="protein sequence ID" value="ORY47857.1"/>
    <property type="molecule type" value="Genomic_DNA"/>
</dbReference>
<dbReference type="EMBL" id="MCGO01000083">
    <property type="protein sequence ID" value="ORY30306.1"/>
    <property type="molecule type" value="Genomic_DNA"/>
</dbReference>
<dbReference type="FunFam" id="3.30.160.60:FF:001480">
    <property type="entry name" value="Si:cabz01071911.3"/>
    <property type="match status" value="1"/>
</dbReference>
<dbReference type="PROSITE" id="PS50157">
    <property type="entry name" value="ZINC_FINGER_C2H2_2"/>
    <property type="match status" value="3"/>
</dbReference>
<evidence type="ECO:0000256" key="11">
    <source>
        <dbReference type="PROSITE-ProRule" id="PRU00042"/>
    </source>
</evidence>
<dbReference type="SUPFAM" id="SSF57667">
    <property type="entry name" value="beta-beta-alpha zinc fingers"/>
    <property type="match status" value="2"/>
</dbReference>
<comment type="similarity">
    <text evidence="2">Belongs to the krueppel C2H2-type zinc-finger protein family.</text>
</comment>
<keyword evidence="8" id="KW-0238">DNA-binding</keyword>
<accession>A0A1Y2CLM5</accession>
<evidence type="ECO:0000256" key="5">
    <source>
        <dbReference type="ARBA" id="ARBA00022771"/>
    </source>
</evidence>
<keyword evidence="7" id="KW-0805">Transcription regulation</keyword>
<feature type="non-terminal residue" evidence="14">
    <location>
        <position position="1"/>
    </location>
</feature>
<keyword evidence="10" id="KW-0539">Nucleus</keyword>
<evidence type="ECO:0000256" key="2">
    <source>
        <dbReference type="ARBA" id="ARBA00006991"/>
    </source>
</evidence>
<dbReference type="OrthoDB" id="3437960at2759"/>
<evidence type="ECO:0000256" key="1">
    <source>
        <dbReference type="ARBA" id="ARBA00004123"/>
    </source>
</evidence>
<dbReference type="STRING" id="329046.A0A1Y2CLM5"/>
<evidence type="ECO:0000256" key="3">
    <source>
        <dbReference type="ARBA" id="ARBA00022723"/>
    </source>
</evidence>
<evidence type="ECO:0000256" key="4">
    <source>
        <dbReference type="ARBA" id="ARBA00022737"/>
    </source>
</evidence>
<gene>
    <name evidence="14" type="ORF">BCR33DRAFT_657956</name>
    <name evidence="13" type="ORF">BCR33DRAFT_666288</name>
</gene>
<evidence type="ECO:0000256" key="7">
    <source>
        <dbReference type="ARBA" id="ARBA00023015"/>
    </source>
</evidence>
<keyword evidence="6" id="KW-0862">Zinc</keyword>
<keyword evidence="5 11" id="KW-0863">Zinc-finger</keyword>
<sequence length="128" mass="14870">CTYEGCTKAFPTAAALRSHFLTHTKEKPYKCDLCPKTYTTNNRLVVHRRDHTNEKPYQCDFRGCGYAAKQKCGLTAHQRKHWDPQDKMLFQLTSIRTLPCANCTKVFKNEASRDQHCWREHGKPHASE</sequence>
<dbReference type="PANTHER" id="PTHR14003:SF23">
    <property type="entry name" value="ZINC FINGER PROTEIN 143"/>
    <property type="match status" value="1"/>
</dbReference>
<dbReference type="SMART" id="SM00355">
    <property type="entry name" value="ZnF_C2H2"/>
    <property type="match status" value="4"/>
</dbReference>
<dbReference type="GO" id="GO:0000785">
    <property type="term" value="C:chromatin"/>
    <property type="evidence" value="ECO:0007669"/>
    <property type="project" value="TreeGrafter"/>
</dbReference>
<keyword evidence="4" id="KW-0677">Repeat</keyword>
<dbReference type="GO" id="GO:0008270">
    <property type="term" value="F:zinc ion binding"/>
    <property type="evidence" value="ECO:0007669"/>
    <property type="project" value="UniProtKB-KW"/>
</dbReference>
<proteinExistence type="inferred from homology"/>
<dbReference type="GO" id="GO:0031519">
    <property type="term" value="C:PcG protein complex"/>
    <property type="evidence" value="ECO:0007669"/>
    <property type="project" value="TreeGrafter"/>
</dbReference>
<evidence type="ECO:0000259" key="12">
    <source>
        <dbReference type="PROSITE" id="PS50157"/>
    </source>
</evidence>
<evidence type="ECO:0000313" key="14">
    <source>
        <dbReference type="EMBL" id="ORY47857.1"/>
    </source>
</evidence>
<name>A0A1Y2CLM5_9FUNG</name>
<comment type="caution">
    <text evidence="14">The sequence shown here is derived from an EMBL/GenBank/DDBJ whole genome shotgun (WGS) entry which is preliminary data.</text>
</comment>